<name>A0A1H4ICH8_TSUTY</name>
<dbReference type="Proteomes" id="UP000182241">
    <property type="component" value="Unassembled WGS sequence"/>
</dbReference>
<dbReference type="EMBL" id="FNSA01000001">
    <property type="protein sequence ID" value="SEB31605.1"/>
    <property type="molecule type" value="Genomic_DNA"/>
</dbReference>
<feature type="signal peptide" evidence="1">
    <location>
        <begin position="1"/>
        <end position="32"/>
    </location>
</feature>
<reference evidence="3" key="1">
    <citation type="submission" date="2016-10" db="EMBL/GenBank/DDBJ databases">
        <authorList>
            <person name="Varghese N."/>
            <person name="Submissions S."/>
        </authorList>
    </citation>
    <scope>NUCLEOTIDE SEQUENCE [LARGE SCALE GENOMIC DNA]</scope>
    <source>
        <strain evidence="3">DSM 44234</strain>
    </source>
</reference>
<dbReference type="AlphaFoldDB" id="A0A1H4ICH8"/>
<organism evidence="2 3">
    <name type="scientific">Tsukamurella tyrosinosolvens</name>
    <dbReference type="NCBI Taxonomy" id="57704"/>
    <lineage>
        <taxon>Bacteria</taxon>
        <taxon>Bacillati</taxon>
        <taxon>Actinomycetota</taxon>
        <taxon>Actinomycetes</taxon>
        <taxon>Mycobacteriales</taxon>
        <taxon>Tsukamurellaceae</taxon>
        <taxon>Tsukamurella</taxon>
    </lineage>
</organism>
<proteinExistence type="predicted"/>
<dbReference type="OrthoDB" id="4373845at2"/>
<accession>A0A1H4ICH8</accession>
<dbReference type="RefSeq" id="WP_068740313.1">
    <property type="nucleotide sequence ID" value="NZ_CBDRGN010000002.1"/>
</dbReference>
<gene>
    <name evidence="2" type="ORF">SAMN04489793_0241</name>
</gene>
<feature type="chain" id="PRO_5010343582" evidence="1">
    <location>
        <begin position="33"/>
        <end position="148"/>
    </location>
</feature>
<keyword evidence="1" id="KW-0732">Signal</keyword>
<evidence type="ECO:0000313" key="2">
    <source>
        <dbReference type="EMBL" id="SEB31605.1"/>
    </source>
</evidence>
<keyword evidence="3" id="KW-1185">Reference proteome</keyword>
<evidence type="ECO:0000313" key="3">
    <source>
        <dbReference type="Proteomes" id="UP000182241"/>
    </source>
</evidence>
<evidence type="ECO:0000256" key="1">
    <source>
        <dbReference type="SAM" id="SignalP"/>
    </source>
</evidence>
<sequence length="148" mass="15061">MQHTSIRSIVRGTAAVAVVAVTVAAGAGVAGAAPGPGPAPDNLCRVPGLISTITADGPGRVGVTGRADFGPLWAGITFKATGTLDWRNLRTGATGHVAGEGVNAAFFRAATGPGDVEFRVLVHVADGPGPVPWHDNWTRVCTGRYLVR</sequence>
<protein>
    <submittedName>
        <fullName evidence="2">Uncharacterized protein</fullName>
    </submittedName>
</protein>